<dbReference type="PROSITE" id="PS51257">
    <property type="entry name" value="PROKAR_LIPOPROTEIN"/>
    <property type="match status" value="1"/>
</dbReference>
<accession>A0A2I2LD77</accession>
<proteinExistence type="predicted"/>
<dbReference type="InterPro" id="IPR046863">
    <property type="entry name" value="MbnP-like_dom"/>
</dbReference>
<protein>
    <recommendedName>
        <fullName evidence="1">Copper-binding protein MbnP-like domain-containing protein</fullName>
    </recommendedName>
</protein>
<dbReference type="AlphaFoldDB" id="A0A2I2LD77"/>
<dbReference type="RefSeq" id="WP_172504753.1">
    <property type="nucleotide sequence ID" value="NZ_OENE01000003.1"/>
</dbReference>
<organism evidence="2 3">
    <name type="scientific">Tenacibaculum finnmarkense genomovar ulcerans</name>
    <dbReference type="NCBI Taxonomy" id="2781388"/>
    <lineage>
        <taxon>Bacteria</taxon>
        <taxon>Pseudomonadati</taxon>
        <taxon>Bacteroidota</taxon>
        <taxon>Flavobacteriia</taxon>
        <taxon>Flavobacteriales</taxon>
        <taxon>Flavobacteriaceae</taxon>
        <taxon>Tenacibaculum</taxon>
        <taxon>Tenacibaculum finnmarkense</taxon>
    </lineage>
</organism>
<evidence type="ECO:0000259" key="1">
    <source>
        <dbReference type="Pfam" id="PF20243"/>
    </source>
</evidence>
<gene>
    <name evidence="2" type="ORF">TNO010_110145</name>
</gene>
<name>A0A2I2LD77_9FLAO</name>
<reference evidence="2 3" key="1">
    <citation type="submission" date="2017-11" db="EMBL/GenBank/DDBJ databases">
        <authorList>
            <person name="Duchaud E."/>
        </authorList>
    </citation>
    <scope>NUCLEOTIDE SEQUENCE [LARGE SCALE GENOMIC DNA]</scope>
    <source>
        <strain evidence="2 3">TNO010</strain>
    </source>
</reference>
<dbReference type="Pfam" id="PF20243">
    <property type="entry name" value="MbnP"/>
    <property type="match status" value="1"/>
</dbReference>
<feature type="domain" description="Copper-binding protein MbnP-like" evidence="1">
    <location>
        <begin position="32"/>
        <end position="237"/>
    </location>
</feature>
<evidence type="ECO:0000313" key="3">
    <source>
        <dbReference type="Proteomes" id="UP000490060"/>
    </source>
</evidence>
<sequence>MNKILSLVAAATLLVSVSCSNNDDELALKGKNDISVEFDHAMADGDFILGTTYTLNDEKITPDALDYIVGNFTLTNEEGKEVAVPGFYIISEGGGTKVKNLKVDLKDVPAGKYTKMKFGIGVDKKTYLNHEETYKTDESGDNIDLWVAARKYGLTWSWTAGYKNLAFEGSFTSQTNKEETGYAVHLANTVLYQEITLAIEHVAVSEENAPQIHLKVDVSKTLAGKNTIKLSEQSSIMGGVKAGKIFDNLLDHMFTVDHVHNSGAHH</sequence>
<dbReference type="Proteomes" id="UP000490060">
    <property type="component" value="Unassembled WGS sequence"/>
</dbReference>
<dbReference type="EMBL" id="OENE01000003">
    <property type="protein sequence ID" value="SOS58169.1"/>
    <property type="molecule type" value="Genomic_DNA"/>
</dbReference>
<evidence type="ECO:0000313" key="2">
    <source>
        <dbReference type="EMBL" id="SOS58169.1"/>
    </source>
</evidence>